<protein>
    <submittedName>
        <fullName evidence="2">Carbon monoxide dehydrogenase</fullName>
    </submittedName>
</protein>
<dbReference type="SUPFAM" id="SSF55961">
    <property type="entry name" value="Bet v1-like"/>
    <property type="match status" value="1"/>
</dbReference>
<feature type="region of interest" description="Disordered" evidence="1">
    <location>
        <begin position="162"/>
        <end position="189"/>
    </location>
</feature>
<gene>
    <name evidence="2" type="ORF">GQA94_10185</name>
</gene>
<dbReference type="PANTHER" id="PTHR38588">
    <property type="entry name" value="BLL0334 PROTEIN"/>
    <property type="match status" value="1"/>
</dbReference>
<accession>A0A6I6LVM1</accession>
<dbReference type="Pfam" id="PF06240">
    <property type="entry name" value="COXG"/>
    <property type="match status" value="1"/>
</dbReference>
<name>A0A6I6LVM1_STUST</name>
<dbReference type="OrthoDB" id="9808623at2"/>
<sequence>MEIEQSFSVPFPRETVWESFQDVEGIVGCLPGASLTEPPQGEQLAVAMSVKLGPIVAAFKGQGKMELDHMDKRGVVSGQGSDRKSGSRVKGEARFVLVSEGDSATRVDVTVDYSITGSLAQFSRGGIVRELATRLTEAFGDNLKARLEAQYAVVDSAQTPVPTLSNPLQSAEGAPVTPQTGEPAAAKPAPAKAVEQAPLDLGNLFWVVLFNRIRRLFGLKEKHQ</sequence>
<dbReference type="InterPro" id="IPR010419">
    <property type="entry name" value="CO_DH_gsu"/>
</dbReference>
<dbReference type="AlphaFoldDB" id="A0A6I6LVM1"/>
<dbReference type="Proteomes" id="UP000438983">
    <property type="component" value="Chromosome"/>
</dbReference>
<evidence type="ECO:0000256" key="1">
    <source>
        <dbReference type="SAM" id="MobiDB-lite"/>
    </source>
</evidence>
<dbReference type="RefSeq" id="WP_158187909.1">
    <property type="nucleotide sequence ID" value="NZ_CP046902.1"/>
</dbReference>
<dbReference type="PANTHER" id="PTHR38588:SF1">
    <property type="entry name" value="BLL0334 PROTEIN"/>
    <property type="match status" value="1"/>
</dbReference>
<proteinExistence type="predicted"/>
<dbReference type="InterPro" id="IPR023393">
    <property type="entry name" value="START-like_dom_sf"/>
</dbReference>
<organism evidence="2 3">
    <name type="scientific">Stutzerimonas stutzeri</name>
    <name type="common">Pseudomonas stutzeri</name>
    <dbReference type="NCBI Taxonomy" id="316"/>
    <lineage>
        <taxon>Bacteria</taxon>
        <taxon>Pseudomonadati</taxon>
        <taxon>Pseudomonadota</taxon>
        <taxon>Gammaproteobacteria</taxon>
        <taxon>Pseudomonadales</taxon>
        <taxon>Pseudomonadaceae</taxon>
        <taxon>Stutzerimonas</taxon>
    </lineage>
</organism>
<evidence type="ECO:0000313" key="2">
    <source>
        <dbReference type="EMBL" id="QGZ30411.1"/>
    </source>
</evidence>
<dbReference type="EMBL" id="CP046902">
    <property type="protein sequence ID" value="QGZ30411.1"/>
    <property type="molecule type" value="Genomic_DNA"/>
</dbReference>
<dbReference type="CDD" id="cd07823">
    <property type="entry name" value="SRPBCC_5"/>
    <property type="match status" value="1"/>
</dbReference>
<evidence type="ECO:0000313" key="3">
    <source>
        <dbReference type="Proteomes" id="UP000438983"/>
    </source>
</evidence>
<dbReference type="Gene3D" id="3.30.530.20">
    <property type="match status" value="1"/>
</dbReference>
<reference evidence="2 3" key="1">
    <citation type="submission" date="2019-12" db="EMBL/GenBank/DDBJ databases">
        <title>Complete genome sequence of Pseudomonas stutzeri.</title>
        <authorList>
            <person name="Lim S.R."/>
            <person name="Kim J.H."/>
        </authorList>
    </citation>
    <scope>NUCLEOTIDE SEQUENCE [LARGE SCALE GENOMIC DNA]</scope>
    <source>
        <strain evidence="2 3">PM101005</strain>
    </source>
</reference>